<dbReference type="EMBL" id="UINC01092149">
    <property type="protein sequence ID" value="SVC45493.1"/>
    <property type="molecule type" value="Genomic_DNA"/>
</dbReference>
<evidence type="ECO:0008006" key="2">
    <source>
        <dbReference type="Google" id="ProtNLM"/>
    </source>
</evidence>
<sequence length="126" mass="13280">MSVASRLVSFGLLVFLVGCASSGASSSGSRPDTLTRADLLETDEAILYEAIQRLRPRWLMAKGANLDGRTRAQVFVDGSPRGDVSSLYQIQVLNVSEVKFLSTIDAATLYGTLAAIGGAILVQTGS</sequence>
<proteinExistence type="predicted"/>
<organism evidence="1">
    <name type="scientific">marine metagenome</name>
    <dbReference type="NCBI Taxonomy" id="408172"/>
    <lineage>
        <taxon>unclassified sequences</taxon>
        <taxon>metagenomes</taxon>
        <taxon>ecological metagenomes</taxon>
    </lineage>
</organism>
<gene>
    <name evidence="1" type="ORF">METZ01_LOCUS298347</name>
</gene>
<dbReference type="AlphaFoldDB" id="A0A382M945"/>
<accession>A0A382M945</accession>
<reference evidence="1" key="1">
    <citation type="submission" date="2018-05" db="EMBL/GenBank/DDBJ databases">
        <authorList>
            <person name="Lanie J.A."/>
            <person name="Ng W.-L."/>
            <person name="Kazmierczak K.M."/>
            <person name="Andrzejewski T.M."/>
            <person name="Davidsen T.M."/>
            <person name="Wayne K.J."/>
            <person name="Tettelin H."/>
            <person name="Glass J.I."/>
            <person name="Rusch D."/>
            <person name="Podicherti R."/>
            <person name="Tsui H.-C.T."/>
            <person name="Winkler M.E."/>
        </authorList>
    </citation>
    <scope>NUCLEOTIDE SEQUENCE</scope>
</reference>
<protein>
    <recommendedName>
        <fullName evidence="2">TonB-dependent receptor plug domain-containing protein</fullName>
    </recommendedName>
</protein>
<name>A0A382M945_9ZZZZ</name>
<dbReference type="PROSITE" id="PS51257">
    <property type="entry name" value="PROKAR_LIPOPROTEIN"/>
    <property type="match status" value="1"/>
</dbReference>
<evidence type="ECO:0000313" key="1">
    <source>
        <dbReference type="EMBL" id="SVC45493.1"/>
    </source>
</evidence>